<comment type="subcellular location">
    <subcellularLocation>
        <location evidence="1">Cell envelope</location>
    </subcellularLocation>
</comment>
<keyword evidence="2 3" id="KW-0175">Coiled coil</keyword>
<keyword evidence="6" id="KW-1185">Reference proteome</keyword>
<dbReference type="PANTHER" id="PTHR32347:SF23">
    <property type="entry name" value="BLL5650 PROTEIN"/>
    <property type="match status" value="1"/>
</dbReference>
<feature type="signal peptide" evidence="4">
    <location>
        <begin position="1"/>
        <end position="20"/>
    </location>
</feature>
<sequence length="281" mass="29017">MRKIWIAVVAVLVVAAAAFALLRGRAATPTAQTEPTAAPIVDSTLVAEARVVPVRGAALSMTGGGVVAEVLVKEGDAVQPGQPLLRLDRARAQAAVAQAQAQLARAQAAFGKLHTGATPEELAAAEAQLRLAQAQQRQASGGVTTADRTAAQAQLAEAQARLASLQAGPRSTDAQSAQAQVAQAQANLQAERDSLSAAKTNAKLALDQATSALTQAQSAYSTALQNWQYVQDTGNDPIVPTRTNAQGKAVANRLNDAQRQQYYGAFVQAEAAMHSAESALP</sequence>
<reference evidence="5 6" key="1">
    <citation type="submission" date="2015-09" db="EMBL/GenBank/DDBJ databases">
        <title>Draft genome sequence of Kouleothrix aurantiaca JCM 19913.</title>
        <authorList>
            <person name="Hemp J."/>
        </authorList>
    </citation>
    <scope>NUCLEOTIDE SEQUENCE [LARGE SCALE GENOMIC DNA]</scope>
    <source>
        <strain evidence="5 6">COM-B</strain>
    </source>
</reference>
<feature type="non-terminal residue" evidence="5">
    <location>
        <position position="281"/>
    </location>
</feature>
<proteinExistence type="predicted"/>
<comment type="caution">
    <text evidence="5">The sequence shown here is derived from an EMBL/GenBank/DDBJ whole genome shotgun (WGS) entry which is preliminary data.</text>
</comment>
<dbReference type="EMBL" id="LJCR01002508">
    <property type="protein sequence ID" value="KPV48629.1"/>
    <property type="molecule type" value="Genomic_DNA"/>
</dbReference>
<dbReference type="PANTHER" id="PTHR32347">
    <property type="entry name" value="EFFLUX SYSTEM COMPONENT YKNX-RELATED"/>
    <property type="match status" value="1"/>
</dbReference>
<dbReference type="SUPFAM" id="SSF111369">
    <property type="entry name" value="HlyD-like secretion proteins"/>
    <property type="match status" value="1"/>
</dbReference>
<evidence type="ECO:0000313" key="6">
    <source>
        <dbReference type="Proteomes" id="UP000050509"/>
    </source>
</evidence>
<evidence type="ECO:0000256" key="2">
    <source>
        <dbReference type="ARBA" id="ARBA00023054"/>
    </source>
</evidence>
<evidence type="ECO:0000256" key="1">
    <source>
        <dbReference type="ARBA" id="ARBA00004196"/>
    </source>
</evidence>
<evidence type="ECO:0000256" key="3">
    <source>
        <dbReference type="SAM" id="Coils"/>
    </source>
</evidence>
<dbReference type="GO" id="GO:0030313">
    <property type="term" value="C:cell envelope"/>
    <property type="evidence" value="ECO:0007669"/>
    <property type="project" value="UniProtKB-SubCell"/>
</dbReference>
<gene>
    <name evidence="5" type="ORF">SE17_37040</name>
</gene>
<dbReference type="Gene3D" id="2.40.50.100">
    <property type="match status" value="1"/>
</dbReference>
<accession>A0A0N8PR11</accession>
<evidence type="ECO:0000256" key="4">
    <source>
        <dbReference type="SAM" id="SignalP"/>
    </source>
</evidence>
<dbReference type="AlphaFoldDB" id="A0A0N8PR11"/>
<keyword evidence="4" id="KW-0732">Signal</keyword>
<organism evidence="5 6">
    <name type="scientific">Kouleothrix aurantiaca</name>
    <dbReference type="NCBI Taxonomy" id="186479"/>
    <lineage>
        <taxon>Bacteria</taxon>
        <taxon>Bacillati</taxon>
        <taxon>Chloroflexota</taxon>
        <taxon>Chloroflexia</taxon>
        <taxon>Chloroflexales</taxon>
        <taxon>Roseiflexineae</taxon>
        <taxon>Roseiflexaceae</taxon>
        <taxon>Kouleothrix</taxon>
    </lineage>
</organism>
<feature type="coiled-coil region" evidence="3">
    <location>
        <begin position="148"/>
        <end position="201"/>
    </location>
</feature>
<dbReference type="InterPro" id="IPR050465">
    <property type="entry name" value="UPF0194_transport"/>
</dbReference>
<evidence type="ECO:0000313" key="5">
    <source>
        <dbReference type="EMBL" id="KPV48629.1"/>
    </source>
</evidence>
<name>A0A0N8PR11_9CHLR</name>
<protein>
    <submittedName>
        <fullName evidence="5">Uncharacterized protein</fullName>
    </submittedName>
</protein>
<feature type="chain" id="PRO_5006029307" evidence="4">
    <location>
        <begin position="21"/>
        <end position="281"/>
    </location>
</feature>
<dbReference type="Proteomes" id="UP000050509">
    <property type="component" value="Unassembled WGS sequence"/>
</dbReference>